<proteinExistence type="predicted"/>
<evidence type="ECO:0000259" key="4">
    <source>
        <dbReference type="Pfam" id="PF18962"/>
    </source>
</evidence>
<feature type="domain" description="Peptidase M28" evidence="3">
    <location>
        <begin position="111"/>
        <end position="296"/>
    </location>
</feature>
<dbReference type="RefSeq" id="WP_115122649.1">
    <property type="nucleotide sequence ID" value="NZ_QRAO01000001.1"/>
</dbReference>
<name>A0A370QKV9_9FLAO</name>
<dbReference type="InterPro" id="IPR007484">
    <property type="entry name" value="Peptidase_M28"/>
</dbReference>
<comment type="caution">
    <text evidence="5">The sequence shown here is derived from an EMBL/GenBank/DDBJ whole genome shotgun (WGS) entry which is preliminary data.</text>
</comment>
<dbReference type="OrthoDB" id="1391570at2"/>
<dbReference type="PANTHER" id="PTHR12147">
    <property type="entry name" value="METALLOPEPTIDASE M28 FAMILY MEMBER"/>
    <property type="match status" value="1"/>
</dbReference>
<sequence>MKTSVKNCTALSLLLLLYGISFAQNQNVQNILNEVKIDSMTFFVAQLTGEEPVIIGGNPDMIISRHKDHPGNEKAFQFIKEKFQTYGLQLDSLQFSSTGKNLFGIKEGMLYPDEKFIIGAHYDNVSGVPGADDNASGTAAVMEAARVFSEYDFPYTIIFALWDEEEQGLIGSDAYASSAASSNENILGYINMDMLGWDGNNDNVADIHVRPVASSLVLSDKAMAANIDYTIGLSIHLVNPGISATDHASFWNNGFSAIGINEEYDGDFNPFWHTPSDTLGQFNVPFYEKCAKLAFATLGECALSSTLGLNNITEQNMINVYPNPASNKIYIDAMETIESVIVYNTLGIQVGNINLRDTSQVDTSSFTDGLYFFHIQTKSSNYSPKIIIQH</sequence>
<evidence type="ECO:0000313" key="5">
    <source>
        <dbReference type="EMBL" id="RDK88998.1"/>
    </source>
</evidence>
<dbReference type="SUPFAM" id="SSF53187">
    <property type="entry name" value="Zn-dependent exopeptidases"/>
    <property type="match status" value="1"/>
</dbReference>
<evidence type="ECO:0000256" key="1">
    <source>
        <dbReference type="ARBA" id="ARBA00022729"/>
    </source>
</evidence>
<dbReference type="NCBIfam" id="TIGR04183">
    <property type="entry name" value="Por_Secre_tail"/>
    <property type="match status" value="1"/>
</dbReference>
<keyword evidence="1 2" id="KW-0732">Signal</keyword>
<dbReference type="Gene3D" id="3.40.630.10">
    <property type="entry name" value="Zn peptidases"/>
    <property type="match status" value="1"/>
</dbReference>
<evidence type="ECO:0000256" key="2">
    <source>
        <dbReference type="SAM" id="SignalP"/>
    </source>
</evidence>
<dbReference type="Proteomes" id="UP000255317">
    <property type="component" value="Unassembled WGS sequence"/>
</dbReference>
<accession>A0A370QKV9</accession>
<feature type="chain" id="PRO_5016653925" evidence="2">
    <location>
        <begin position="24"/>
        <end position="390"/>
    </location>
</feature>
<dbReference type="GO" id="GO:0006508">
    <property type="term" value="P:proteolysis"/>
    <property type="evidence" value="ECO:0007669"/>
    <property type="project" value="InterPro"/>
</dbReference>
<feature type="domain" description="Secretion system C-terminal sorting" evidence="4">
    <location>
        <begin position="320"/>
        <end position="388"/>
    </location>
</feature>
<dbReference type="InterPro" id="IPR026444">
    <property type="entry name" value="Secre_tail"/>
</dbReference>
<protein>
    <submittedName>
        <fullName evidence="5">Putative secreted protein (Por secretion system target)</fullName>
    </submittedName>
</protein>
<dbReference type="AlphaFoldDB" id="A0A370QKV9"/>
<organism evidence="5 6">
    <name type="scientific">Marinirhabdus gelatinilytica</name>
    <dbReference type="NCBI Taxonomy" id="1703343"/>
    <lineage>
        <taxon>Bacteria</taxon>
        <taxon>Pseudomonadati</taxon>
        <taxon>Bacteroidota</taxon>
        <taxon>Flavobacteriia</taxon>
        <taxon>Flavobacteriales</taxon>
        <taxon>Flavobacteriaceae</taxon>
    </lineage>
</organism>
<reference evidence="5 6" key="1">
    <citation type="submission" date="2018-07" db="EMBL/GenBank/DDBJ databases">
        <title>Genomic Encyclopedia of Type Strains, Phase IV (KMG-IV): sequencing the most valuable type-strain genomes for metagenomic binning, comparative biology and taxonomic classification.</title>
        <authorList>
            <person name="Goeker M."/>
        </authorList>
    </citation>
    <scope>NUCLEOTIDE SEQUENCE [LARGE SCALE GENOMIC DNA]</scope>
    <source>
        <strain evidence="5 6">DSM 101478</strain>
    </source>
</reference>
<dbReference type="Pfam" id="PF18962">
    <property type="entry name" value="Por_Secre_tail"/>
    <property type="match status" value="1"/>
</dbReference>
<feature type="signal peptide" evidence="2">
    <location>
        <begin position="1"/>
        <end position="23"/>
    </location>
</feature>
<keyword evidence="6" id="KW-1185">Reference proteome</keyword>
<dbReference type="PANTHER" id="PTHR12147:SF26">
    <property type="entry name" value="PEPTIDASE M28 DOMAIN-CONTAINING PROTEIN"/>
    <property type="match status" value="1"/>
</dbReference>
<evidence type="ECO:0000313" key="6">
    <source>
        <dbReference type="Proteomes" id="UP000255317"/>
    </source>
</evidence>
<dbReference type="Pfam" id="PF04389">
    <property type="entry name" value="Peptidase_M28"/>
    <property type="match status" value="1"/>
</dbReference>
<dbReference type="InterPro" id="IPR045175">
    <property type="entry name" value="M28_fam"/>
</dbReference>
<dbReference type="EMBL" id="QRAO01000001">
    <property type="protein sequence ID" value="RDK88998.1"/>
    <property type="molecule type" value="Genomic_DNA"/>
</dbReference>
<evidence type="ECO:0000259" key="3">
    <source>
        <dbReference type="Pfam" id="PF04389"/>
    </source>
</evidence>
<gene>
    <name evidence="5" type="ORF">C8D94_101877</name>
</gene>
<dbReference type="GO" id="GO:0008235">
    <property type="term" value="F:metalloexopeptidase activity"/>
    <property type="evidence" value="ECO:0007669"/>
    <property type="project" value="InterPro"/>
</dbReference>